<reference evidence="2" key="2">
    <citation type="submission" date="2023-05" db="EMBL/GenBank/DDBJ databases">
        <authorList>
            <consortium name="Lawrence Berkeley National Laboratory"/>
            <person name="Steindorff A."/>
            <person name="Hensen N."/>
            <person name="Bonometti L."/>
            <person name="Westerberg I."/>
            <person name="Brannstrom I.O."/>
            <person name="Guillou S."/>
            <person name="Cros-Aarteil S."/>
            <person name="Calhoun S."/>
            <person name="Haridas S."/>
            <person name="Kuo A."/>
            <person name="Mondo S."/>
            <person name="Pangilinan J."/>
            <person name="Riley R."/>
            <person name="Labutti K."/>
            <person name="Andreopoulos B."/>
            <person name="Lipzen A."/>
            <person name="Chen C."/>
            <person name="Yanf M."/>
            <person name="Daum C."/>
            <person name="Ng V."/>
            <person name="Clum A."/>
            <person name="Ohm R."/>
            <person name="Martin F."/>
            <person name="Silar P."/>
            <person name="Natvig D."/>
            <person name="Lalanne C."/>
            <person name="Gautier V."/>
            <person name="Ament-Velasquez S.L."/>
            <person name="Kruys A."/>
            <person name="Hutchinson M.I."/>
            <person name="Powell A.J."/>
            <person name="Barry K."/>
            <person name="Miller A.N."/>
            <person name="Grigoriev I.V."/>
            <person name="Debuchy R."/>
            <person name="Gladieux P."/>
            <person name="Thoren M.H."/>
            <person name="Johannesson H."/>
        </authorList>
    </citation>
    <scope>NUCLEOTIDE SEQUENCE</scope>
    <source>
        <strain evidence="2">PSN309</strain>
    </source>
</reference>
<sequence>MMSTQQPLPLNWEYWEEPSPIFSLKHFPGLMNLQQQPQNSQSIHRRPLSRKNTISSIASRASSRSASRGRKSRSRNPSRSESVSTPSRTTRRIRMRHDHLPPLVIPRRKSSHKGFLLKQQISDQQRVPCPVYVPKPIKPLRLLRHTSPVRTARARKRTTVIKEDSPATTPYLKLSALPSPLRLELDIPSLQEPSPLALDPYIPAENEMKKAADLVLTDKAEIVSSPIDFAAPDHGKLALPSNNSPVTAPSNKKLKRSSAIYKSKLRHHYHYPLQRQKSLLQQRMESVASYTSSACTDRSSGETEMDWLPVMMLPEEEEEEEKIMKGVKEPDQNLVDEFEERRKEALRELLEFVDSVLGSPLDNSELMVRGLGETPKTGRGRREGTVWWRDVRRGLM</sequence>
<dbReference type="AlphaFoldDB" id="A0AAN7AGT9"/>
<feature type="compositionally biased region" description="Basic residues" evidence="1">
    <location>
        <begin position="67"/>
        <end position="76"/>
    </location>
</feature>
<evidence type="ECO:0000313" key="3">
    <source>
        <dbReference type="Proteomes" id="UP001302126"/>
    </source>
</evidence>
<organism evidence="2 3">
    <name type="scientific">Podospora australis</name>
    <dbReference type="NCBI Taxonomy" id="1536484"/>
    <lineage>
        <taxon>Eukaryota</taxon>
        <taxon>Fungi</taxon>
        <taxon>Dikarya</taxon>
        <taxon>Ascomycota</taxon>
        <taxon>Pezizomycotina</taxon>
        <taxon>Sordariomycetes</taxon>
        <taxon>Sordariomycetidae</taxon>
        <taxon>Sordariales</taxon>
        <taxon>Podosporaceae</taxon>
        <taxon>Podospora</taxon>
    </lineage>
</organism>
<gene>
    <name evidence="2" type="ORF">QBC35DRAFT_534214</name>
</gene>
<feature type="compositionally biased region" description="Low complexity" evidence="1">
    <location>
        <begin position="55"/>
        <end position="66"/>
    </location>
</feature>
<dbReference type="Proteomes" id="UP001302126">
    <property type="component" value="Unassembled WGS sequence"/>
</dbReference>
<feature type="compositionally biased region" description="Polar residues" evidence="1">
    <location>
        <begin position="77"/>
        <end position="88"/>
    </location>
</feature>
<proteinExistence type="predicted"/>
<comment type="caution">
    <text evidence="2">The sequence shown here is derived from an EMBL/GenBank/DDBJ whole genome shotgun (WGS) entry which is preliminary data.</text>
</comment>
<protein>
    <submittedName>
        <fullName evidence="2">Uncharacterized protein</fullName>
    </submittedName>
</protein>
<reference evidence="2" key="1">
    <citation type="journal article" date="2023" name="Mol. Phylogenet. Evol.">
        <title>Genome-scale phylogeny and comparative genomics of the fungal order Sordariales.</title>
        <authorList>
            <person name="Hensen N."/>
            <person name="Bonometti L."/>
            <person name="Westerberg I."/>
            <person name="Brannstrom I.O."/>
            <person name="Guillou S."/>
            <person name="Cros-Aarteil S."/>
            <person name="Calhoun S."/>
            <person name="Haridas S."/>
            <person name="Kuo A."/>
            <person name="Mondo S."/>
            <person name="Pangilinan J."/>
            <person name="Riley R."/>
            <person name="LaButti K."/>
            <person name="Andreopoulos B."/>
            <person name="Lipzen A."/>
            <person name="Chen C."/>
            <person name="Yan M."/>
            <person name="Daum C."/>
            <person name="Ng V."/>
            <person name="Clum A."/>
            <person name="Steindorff A."/>
            <person name="Ohm R.A."/>
            <person name="Martin F."/>
            <person name="Silar P."/>
            <person name="Natvig D.O."/>
            <person name="Lalanne C."/>
            <person name="Gautier V."/>
            <person name="Ament-Velasquez S.L."/>
            <person name="Kruys A."/>
            <person name="Hutchinson M.I."/>
            <person name="Powell A.J."/>
            <person name="Barry K."/>
            <person name="Miller A.N."/>
            <person name="Grigoriev I.V."/>
            <person name="Debuchy R."/>
            <person name="Gladieux P."/>
            <person name="Hiltunen Thoren M."/>
            <person name="Johannesson H."/>
        </authorList>
    </citation>
    <scope>NUCLEOTIDE SEQUENCE</scope>
    <source>
        <strain evidence="2">PSN309</strain>
    </source>
</reference>
<feature type="region of interest" description="Disordered" evidence="1">
    <location>
        <begin position="35"/>
        <end position="98"/>
    </location>
</feature>
<evidence type="ECO:0000313" key="2">
    <source>
        <dbReference type="EMBL" id="KAK4185392.1"/>
    </source>
</evidence>
<evidence type="ECO:0000256" key="1">
    <source>
        <dbReference type="SAM" id="MobiDB-lite"/>
    </source>
</evidence>
<keyword evidence="3" id="KW-1185">Reference proteome</keyword>
<name>A0AAN7AGT9_9PEZI</name>
<dbReference type="EMBL" id="MU864451">
    <property type="protein sequence ID" value="KAK4185392.1"/>
    <property type="molecule type" value="Genomic_DNA"/>
</dbReference>
<accession>A0AAN7AGT9</accession>